<evidence type="ECO:0000313" key="2">
    <source>
        <dbReference type="EMBL" id="EKM58367.1"/>
    </source>
</evidence>
<dbReference type="GeneID" id="18915541"/>
<dbReference type="RefSeq" id="XP_007393684.1">
    <property type="nucleotide sequence ID" value="XM_007393622.1"/>
</dbReference>
<dbReference type="HOGENOM" id="CLU_2027548_0_0_1"/>
<keyword evidence="3" id="KW-1185">Reference proteome</keyword>
<evidence type="ECO:0000313" key="3">
    <source>
        <dbReference type="Proteomes" id="UP000008370"/>
    </source>
</evidence>
<feature type="region of interest" description="Disordered" evidence="1">
    <location>
        <begin position="1"/>
        <end position="28"/>
    </location>
</feature>
<sequence>MHQWVTPNPNADAKKRSSPRKSSQWLSAVTRVDANTTATVKPLSPAWHCLSEAGHSIPQRLRLDVDPCRSVPSRISRAVSPLARFAPVTADEIEAEQEIEDHFNCFVYSDDSDTASDWSARE</sequence>
<dbReference type="EMBL" id="JH930470">
    <property type="protein sequence ID" value="EKM58367.1"/>
    <property type="molecule type" value="Genomic_DNA"/>
</dbReference>
<dbReference type="Proteomes" id="UP000008370">
    <property type="component" value="Unassembled WGS sequence"/>
</dbReference>
<protein>
    <submittedName>
        <fullName evidence="2">Uncharacterized protein</fullName>
    </submittedName>
</protein>
<dbReference type="KEGG" id="pco:PHACADRAFT_252628"/>
<dbReference type="AlphaFoldDB" id="K5X6A1"/>
<evidence type="ECO:0000256" key="1">
    <source>
        <dbReference type="SAM" id="MobiDB-lite"/>
    </source>
</evidence>
<name>K5X6A1_PHACS</name>
<organism evidence="2 3">
    <name type="scientific">Phanerochaete carnosa (strain HHB-10118-sp)</name>
    <name type="common">White-rot fungus</name>
    <name type="synonym">Peniophora carnosa</name>
    <dbReference type="NCBI Taxonomy" id="650164"/>
    <lineage>
        <taxon>Eukaryota</taxon>
        <taxon>Fungi</taxon>
        <taxon>Dikarya</taxon>
        <taxon>Basidiomycota</taxon>
        <taxon>Agaricomycotina</taxon>
        <taxon>Agaricomycetes</taxon>
        <taxon>Polyporales</taxon>
        <taxon>Phanerochaetaceae</taxon>
        <taxon>Phanerochaete</taxon>
    </lineage>
</organism>
<accession>K5X6A1</accession>
<gene>
    <name evidence="2" type="ORF">PHACADRAFT_252628</name>
</gene>
<reference evidence="2 3" key="1">
    <citation type="journal article" date="2012" name="BMC Genomics">
        <title>Comparative genomics of the white-rot fungi, Phanerochaete carnosa and P. chrysosporium, to elucidate the genetic basis of the distinct wood types they colonize.</title>
        <authorList>
            <person name="Suzuki H."/>
            <person name="MacDonald J."/>
            <person name="Syed K."/>
            <person name="Salamov A."/>
            <person name="Hori C."/>
            <person name="Aerts A."/>
            <person name="Henrissat B."/>
            <person name="Wiebenga A."/>
            <person name="vanKuyk P.A."/>
            <person name="Barry K."/>
            <person name="Lindquist E."/>
            <person name="LaButti K."/>
            <person name="Lapidus A."/>
            <person name="Lucas S."/>
            <person name="Coutinho P."/>
            <person name="Gong Y."/>
            <person name="Samejima M."/>
            <person name="Mahadevan R."/>
            <person name="Abou-Zaid M."/>
            <person name="de Vries R.P."/>
            <person name="Igarashi K."/>
            <person name="Yadav J.S."/>
            <person name="Grigoriev I.V."/>
            <person name="Master E.R."/>
        </authorList>
    </citation>
    <scope>NUCLEOTIDE SEQUENCE [LARGE SCALE GENOMIC DNA]</scope>
    <source>
        <strain evidence="2 3">HHB-10118-sp</strain>
    </source>
</reference>
<dbReference type="InParanoid" id="K5X6A1"/>
<proteinExistence type="predicted"/>